<dbReference type="eggNOG" id="COG1215">
    <property type="taxonomic scope" value="Bacteria"/>
</dbReference>
<dbReference type="Gene3D" id="3.90.550.10">
    <property type="entry name" value="Spore Coat Polysaccharide Biosynthesis Protein SpsA, Chain A"/>
    <property type="match status" value="1"/>
</dbReference>
<dbReference type="Pfam" id="PF13641">
    <property type="entry name" value="Glyco_tranf_2_3"/>
    <property type="match status" value="1"/>
</dbReference>
<comment type="similarity">
    <text evidence="1">Belongs to the glycosyltransferase 2 family.</text>
</comment>
<dbReference type="InterPro" id="IPR029044">
    <property type="entry name" value="Nucleotide-diphossugar_trans"/>
</dbReference>
<dbReference type="SUPFAM" id="SSF53448">
    <property type="entry name" value="Nucleotide-diphospho-sugar transferases"/>
    <property type="match status" value="1"/>
</dbReference>
<evidence type="ECO:0000313" key="5">
    <source>
        <dbReference type="EMBL" id="AHG90023.1"/>
    </source>
</evidence>
<keyword evidence="2" id="KW-0328">Glycosyltransferase</keyword>
<keyword evidence="4" id="KW-1133">Transmembrane helix</keyword>
<feature type="transmembrane region" description="Helical" evidence="4">
    <location>
        <begin position="324"/>
        <end position="342"/>
    </location>
</feature>
<dbReference type="EMBL" id="CP007128">
    <property type="protein sequence ID" value="AHG90023.1"/>
    <property type="molecule type" value="Genomic_DNA"/>
</dbReference>
<dbReference type="PATRIC" id="fig|861299.3.peg.2533"/>
<dbReference type="AlphaFoldDB" id="W0RKR1"/>
<evidence type="ECO:0000256" key="1">
    <source>
        <dbReference type="ARBA" id="ARBA00006739"/>
    </source>
</evidence>
<evidence type="ECO:0000256" key="4">
    <source>
        <dbReference type="SAM" id="Phobius"/>
    </source>
</evidence>
<dbReference type="RefSeq" id="WP_104022564.1">
    <property type="nucleotide sequence ID" value="NZ_CP007128.1"/>
</dbReference>
<evidence type="ECO:0000256" key="2">
    <source>
        <dbReference type="ARBA" id="ARBA00022676"/>
    </source>
</evidence>
<evidence type="ECO:0000313" key="6">
    <source>
        <dbReference type="Proteomes" id="UP000019151"/>
    </source>
</evidence>
<keyword evidence="4" id="KW-0812">Transmembrane</keyword>
<accession>W0RKR1</accession>
<dbReference type="OrthoDB" id="9766971at2"/>
<dbReference type="PANTHER" id="PTHR43630">
    <property type="entry name" value="POLY-BETA-1,6-N-ACETYL-D-GLUCOSAMINE SYNTHASE"/>
    <property type="match status" value="1"/>
</dbReference>
<dbReference type="KEGG" id="gba:J421_2486"/>
<evidence type="ECO:0000256" key="3">
    <source>
        <dbReference type="ARBA" id="ARBA00022679"/>
    </source>
</evidence>
<proteinExistence type="inferred from homology"/>
<feature type="transmembrane region" description="Helical" evidence="4">
    <location>
        <begin position="297"/>
        <end position="318"/>
    </location>
</feature>
<keyword evidence="3 5" id="KW-0808">Transferase</keyword>
<sequence>MLLLALGLAAIPAAVLLFVLAGYPLLVRLRATGRQAPSDVAIARAKVEPAAELPEISVVVATRDAPQVVAARVRNLRASAYPADRMEVVVSVDARAAEPLSAYVDAVNGQATVVRGDEPGGKAAGLNAGVRAARGSVLVFADSQQSFSPNTITDLVTGLRGEGVGAVGGRIVSAKDDPLMDRYWEYEVAIRRRQAAIHSIICVSGAVYALRRELWRPMPPALICDDLFVTQGLVLRGWRVGFCETARAEDPREFTRQQHFDRKVRTLTGLIQLCVWEPAVLLPWRNAMWIDFAIHKLTRIIIPYLALLSLVGIAWTAYLVLGGLVVLAAAVVTALVAALVLLRRPALGTSALWAGRLFMVPLIATANALRGRWHVWASHAAREADTRPPAPAARTLS</sequence>
<reference evidence="5 6" key="1">
    <citation type="journal article" date="2014" name="Genome Announc.">
        <title>Genome Sequence and Methylome of Soil Bacterium Gemmatirosa kalamazoonensis KBS708T, a Member of the Rarely Cultivated Gemmatimonadetes Phylum.</title>
        <authorList>
            <person name="Debruyn J.M."/>
            <person name="Radosevich M."/>
            <person name="Wommack K.E."/>
            <person name="Polson S.W."/>
            <person name="Hauser L.J."/>
            <person name="Fawaz M.N."/>
            <person name="Korlach J."/>
            <person name="Tsai Y.C."/>
        </authorList>
    </citation>
    <scope>NUCLEOTIDE SEQUENCE [LARGE SCALE GENOMIC DNA]</scope>
    <source>
        <strain evidence="5 6">KBS708</strain>
    </source>
</reference>
<name>W0RKR1_9BACT</name>
<dbReference type="HOGENOM" id="CLU_046109_0_0_0"/>
<gene>
    <name evidence="5" type="ORF">J421_2486</name>
</gene>
<dbReference type="PANTHER" id="PTHR43630:SF1">
    <property type="entry name" value="POLY-BETA-1,6-N-ACETYL-D-GLUCOSAMINE SYNTHASE"/>
    <property type="match status" value="1"/>
</dbReference>
<keyword evidence="6" id="KW-1185">Reference proteome</keyword>
<dbReference type="STRING" id="861299.J421_2486"/>
<organism evidence="5 6">
    <name type="scientific">Gemmatirosa kalamazoonensis</name>
    <dbReference type="NCBI Taxonomy" id="861299"/>
    <lineage>
        <taxon>Bacteria</taxon>
        <taxon>Pseudomonadati</taxon>
        <taxon>Gemmatimonadota</taxon>
        <taxon>Gemmatimonadia</taxon>
        <taxon>Gemmatimonadales</taxon>
        <taxon>Gemmatimonadaceae</taxon>
        <taxon>Gemmatirosa</taxon>
    </lineage>
</organism>
<keyword evidence="4" id="KW-0472">Membrane</keyword>
<dbReference type="Proteomes" id="UP000019151">
    <property type="component" value="Chromosome"/>
</dbReference>
<protein>
    <submittedName>
        <fullName evidence="5">Putative glycosyltransferase</fullName>
    </submittedName>
</protein>
<dbReference type="InParanoid" id="W0RKR1"/>
<dbReference type="GO" id="GO:0016757">
    <property type="term" value="F:glycosyltransferase activity"/>
    <property type="evidence" value="ECO:0007669"/>
    <property type="project" value="UniProtKB-KW"/>
</dbReference>